<dbReference type="RefSeq" id="WP_282588928.1">
    <property type="nucleotide sequence ID" value="NZ_JAMOIM010000054.1"/>
</dbReference>
<sequence>MTRIFVLFNLKPGVAKADYEAWALATDVPIVRDLPSIAGFNVFETTGVLGSEAKPPYDYIEVVDVKDMDQFGHDIAQETMQRVAAEFRTFGDAVFLTSRPVGG</sequence>
<keyword evidence="2" id="KW-1185">Reference proteome</keyword>
<dbReference type="Gene3D" id="3.30.70.100">
    <property type="match status" value="1"/>
</dbReference>
<evidence type="ECO:0008006" key="3">
    <source>
        <dbReference type="Google" id="ProtNLM"/>
    </source>
</evidence>
<protein>
    <recommendedName>
        <fullName evidence="3">REDY-like protein HapK</fullName>
    </recommendedName>
</protein>
<evidence type="ECO:0000313" key="1">
    <source>
        <dbReference type="EMBL" id="MCW6512551.1"/>
    </source>
</evidence>
<dbReference type="InterPro" id="IPR021667">
    <property type="entry name" value="HapK"/>
</dbReference>
<dbReference type="InterPro" id="IPR011008">
    <property type="entry name" value="Dimeric_a/b-barrel"/>
</dbReference>
<name>A0AA41Z3W9_9HYPH</name>
<accession>A0AA41Z3W9</accession>
<dbReference type="Proteomes" id="UP001165667">
    <property type="component" value="Unassembled WGS sequence"/>
</dbReference>
<organism evidence="1 2">
    <name type="scientific">Lichenifustis flavocetrariae</name>
    <dbReference type="NCBI Taxonomy" id="2949735"/>
    <lineage>
        <taxon>Bacteria</taxon>
        <taxon>Pseudomonadati</taxon>
        <taxon>Pseudomonadota</taxon>
        <taxon>Alphaproteobacteria</taxon>
        <taxon>Hyphomicrobiales</taxon>
        <taxon>Lichenihabitantaceae</taxon>
        <taxon>Lichenifustis</taxon>
    </lineage>
</organism>
<dbReference type="AlphaFoldDB" id="A0AA41Z3W9"/>
<comment type="caution">
    <text evidence="1">The sequence shown here is derived from an EMBL/GenBank/DDBJ whole genome shotgun (WGS) entry which is preliminary data.</text>
</comment>
<proteinExistence type="predicted"/>
<evidence type="ECO:0000313" key="2">
    <source>
        <dbReference type="Proteomes" id="UP001165667"/>
    </source>
</evidence>
<dbReference type="SUPFAM" id="SSF54909">
    <property type="entry name" value="Dimeric alpha+beta barrel"/>
    <property type="match status" value="1"/>
</dbReference>
<dbReference type="EMBL" id="JAMOIM010000054">
    <property type="protein sequence ID" value="MCW6512551.1"/>
    <property type="molecule type" value="Genomic_DNA"/>
</dbReference>
<dbReference type="Pfam" id="PF11639">
    <property type="entry name" value="HapK"/>
    <property type="match status" value="1"/>
</dbReference>
<gene>
    <name evidence="1" type="ORF">M8523_32080</name>
</gene>
<reference evidence="1" key="1">
    <citation type="submission" date="2022-05" db="EMBL/GenBank/DDBJ databases">
        <authorList>
            <person name="Pankratov T."/>
        </authorList>
    </citation>
    <scope>NUCLEOTIDE SEQUENCE</scope>
    <source>
        <strain evidence="1">BP6-180914</strain>
    </source>
</reference>